<dbReference type="EC" id="3.1.3.15" evidence="3 8"/>
<sequence>MNDFHVHTSFCDGKNPPEEMVISAIKLNMKKIGLVYHSYVPFDEEFCIKKGNEKAFSDEIDRLREKYRGKIEILKGVEKDYFSDTSDDCCDYAIGSVHYIKIGGEYFSVDESAEKFESLAKDKFGGDYYAFAEEYFRLVSDVVNKTNADIIGHFDLISKFNEGGRFFDENNKRYKKCAYNAIEKLVKYGVPFEINTGAISRGYRKTPYPNADFIEKIESLGGKFILSSDAHSAENLCFGFRGIKINNINENFKAF</sequence>
<dbReference type="GO" id="GO:0005737">
    <property type="term" value="C:cytoplasm"/>
    <property type="evidence" value="ECO:0007669"/>
    <property type="project" value="TreeGrafter"/>
</dbReference>
<comment type="similarity">
    <text evidence="2 8">Belongs to the PHP hydrolase family. HisK subfamily.</text>
</comment>
<evidence type="ECO:0000256" key="7">
    <source>
        <dbReference type="ARBA" id="ARBA00049158"/>
    </source>
</evidence>
<dbReference type="InterPro" id="IPR010140">
    <property type="entry name" value="Histidinol_P_phosphatase_HisJ"/>
</dbReference>
<feature type="domain" description="PHP" evidence="9">
    <location>
        <begin position="3"/>
        <end position="196"/>
    </location>
</feature>
<dbReference type="GO" id="GO:0004401">
    <property type="term" value="F:histidinol-phosphatase activity"/>
    <property type="evidence" value="ECO:0007669"/>
    <property type="project" value="UniProtKB-UniRule"/>
</dbReference>
<dbReference type="CDD" id="cd12110">
    <property type="entry name" value="PHP_HisPPase_Hisj_like"/>
    <property type="match status" value="1"/>
</dbReference>
<comment type="catalytic activity">
    <reaction evidence="7 8">
        <text>L-histidinol phosphate + H2O = L-histidinol + phosphate</text>
        <dbReference type="Rhea" id="RHEA:14465"/>
        <dbReference type="ChEBI" id="CHEBI:15377"/>
        <dbReference type="ChEBI" id="CHEBI:43474"/>
        <dbReference type="ChEBI" id="CHEBI:57699"/>
        <dbReference type="ChEBI" id="CHEBI:57980"/>
        <dbReference type="EC" id="3.1.3.15"/>
    </reaction>
</comment>
<gene>
    <name evidence="10" type="ORF">H8706_02595</name>
</gene>
<dbReference type="Proteomes" id="UP000647416">
    <property type="component" value="Unassembled WGS sequence"/>
</dbReference>
<dbReference type="NCBIfam" id="TIGR01856">
    <property type="entry name" value="hisJ_fam"/>
    <property type="match status" value="1"/>
</dbReference>
<dbReference type="RefSeq" id="WP_262431391.1">
    <property type="nucleotide sequence ID" value="NZ_JACRTE010000002.1"/>
</dbReference>
<reference evidence="10" key="1">
    <citation type="submission" date="2020-08" db="EMBL/GenBank/DDBJ databases">
        <title>Genome public.</title>
        <authorList>
            <person name="Liu C."/>
            <person name="Sun Q."/>
        </authorList>
    </citation>
    <scope>NUCLEOTIDE SEQUENCE</scope>
    <source>
        <strain evidence="10">NSJ-50</strain>
    </source>
</reference>
<evidence type="ECO:0000256" key="2">
    <source>
        <dbReference type="ARBA" id="ARBA00009152"/>
    </source>
</evidence>
<evidence type="ECO:0000256" key="4">
    <source>
        <dbReference type="ARBA" id="ARBA00022605"/>
    </source>
</evidence>
<evidence type="ECO:0000313" key="10">
    <source>
        <dbReference type="EMBL" id="MBC8595756.1"/>
    </source>
</evidence>
<evidence type="ECO:0000256" key="5">
    <source>
        <dbReference type="ARBA" id="ARBA00022801"/>
    </source>
</evidence>
<dbReference type="SUPFAM" id="SSF89550">
    <property type="entry name" value="PHP domain-like"/>
    <property type="match status" value="1"/>
</dbReference>
<dbReference type="EMBL" id="JACRTE010000002">
    <property type="protein sequence ID" value="MBC8595756.1"/>
    <property type="molecule type" value="Genomic_DNA"/>
</dbReference>
<evidence type="ECO:0000256" key="6">
    <source>
        <dbReference type="ARBA" id="ARBA00023102"/>
    </source>
</evidence>
<dbReference type="InterPro" id="IPR016195">
    <property type="entry name" value="Pol/histidinol_Pase-like"/>
</dbReference>
<evidence type="ECO:0000256" key="8">
    <source>
        <dbReference type="RuleBase" id="RU366003"/>
    </source>
</evidence>
<comment type="caution">
    <text evidence="10">The sequence shown here is derived from an EMBL/GenBank/DDBJ whole genome shotgun (WGS) entry which is preliminary data.</text>
</comment>
<dbReference type="GO" id="GO:0000105">
    <property type="term" value="P:L-histidine biosynthetic process"/>
    <property type="evidence" value="ECO:0007669"/>
    <property type="project" value="UniProtKB-UniRule"/>
</dbReference>
<dbReference type="PANTHER" id="PTHR21039">
    <property type="entry name" value="HISTIDINOL PHOSPHATASE-RELATED"/>
    <property type="match status" value="1"/>
</dbReference>
<dbReference type="InterPro" id="IPR004013">
    <property type="entry name" value="PHP_dom"/>
</dbReference>
<name>A0A926IS90_9FIRM</name>
<evidence type="ECO:0000313" key="11">
    <source>
        <dbReference type="Proteomes" id="UP000647416"/>
    </source>
</evidence>
<keyword evidence="11" id="KW-1185">Reference proteome</keyword>
<protein>
    <recommendedName>
        <fullName evidence="3 8">Histidinol-phosphatase</fullName>
        <shortName evidence="8">HolPase</shortName>
        <ecNumber evidence="3 8">3.1.3.15</ecNumber>
    </recommendedName>
</protein>
<proteinExistence type="inferred from homology"/>
<dbReference type="AlphaFoldDB" id="A0A926IS90"/>
<comment type="pathway">
    <text evidence="1 8">Amino-acid biosynthesis; L-histidine biosynthesis; L-histidine from 5-phospho-alpha-D-ribose 1-diphosphate: step 8/9.</text>
</comment>
<evidence type="ECO:0000259" key="9">
    <source>
        <dbReference type="Pfam" id="PF02811"/>
    </source>
</evidence>
<accession>A0A926IS90</accession>
<keyword evidence="5 8" id="KW-0378">Hydrolase</keyword>
<evidence type="ECO:0000256" key="3">
    <source>
        <dbReference type="ARBA" id="ARBA00013085"/>
    </source>
</evidence>
<dbReference type="PANTHER" id="PTHR21039:SF0">
    <property type="entry name" value="HISTIDINOL-PHOSPHATASE"/>
    <property type="match status" value="1"/>
</dbReference>
<evidence type="ECO:0000256" key="1">
    <source>
        <dbReference type="ARBA" id="ARBA00004970"/>
    </source>
</evidence>
<organism evidence="10 11">
    <name type="scientific">Qingrenia yutianensis</name>
    <dbReference type="NCBI Taxonomy" id="2763676"/>
    <lineage>
        <taxon>Bacteria</taxon>
        <taxon>Bacillati</taxon>
        <taxon>Bacillota</taxon>
        <taxon>Clostridia</taxon>
        <taxon>Eubacteriales</taxon>
        <taxon>Oscillospiraceae</taxon>
        <taxon>Qingrenia</taxon>
    </lineage>
</organism>
<dbReference type="Gene3D" id="3.20.20.140">
    <property type="entry name" value="Metal-dependent hydrolases"/>
    <property type="match status" value="1"/>
</dbReference>
<keyword evidence="4 8" id="KW-0028">Amino-acid biosynthesis</keyword>
<dbReference type="Pfam" id="PF02811">
    <property type="entry name" value="PHP"/>
    <property type="match status" value="1"/>
</dbReference>
<keyword evidence="6 8" id="KW-0368">Histidine biosynthesis</keyword>